<protein>
    <submittedName>
        <fullName evidence="5">Zn-dependent alcohol dehydrogenase</fullName>
    </submittedName>
</protein>
<evidence type="ECO:0000256" key="3">
    <source>
        <dbReference type="ARBA" id="ARBA00023002"/>
    </source>
</evidence>
<proteinExistence type="predicted"/>
<gene>
    <name evidence="5" type="ORF">GCM10007063_20910</name>
</gene>
<dbReference type="GO" id="GO:0046872">
    <property type="term" value="F:metal ion binding"/>
    <property type="evidence" value="ECO:0007669"/>
    <property type="project" value="UniProtKB-KW"/>
</dbReference>
<dbReference type="InterPro" id="IPR013149">
    <property type="entry name" value="ADH-like_C"/>
</dbReference>
<evidence type="ECO:0000313" key="6">
    <source>
        <dbReference type="Proteomes" id="UP000658382"/>
    </source>
</evidence>
<evidence type="ECO:0000259" key="4">
    <source>
        <dbReference type="SMART" id="SM00829"/>
    </source>
</evidence>
<evidence type="ECO:0000256" key="1">
    <source>
        <dbReference type="ARBA" id="ARBA00022723"/>
    </source>
</evidence>
<dbReference type="SUPFAM" id="SSF50129">
    <property type="entry name" value="GroES-like"/>
    <property type="match status" value="1"/>
</dbReference>
<feature type="domain" description="Enoyl reductase (ER)" evidence="4">
    <location>
        <begin position="8"/>
        <end position="307"/>
    </location>
</feature>
<dbReference type="InterPro" id="IPR050129">
    <property type="entry name" value="Zn_alcohol_dh"/>
</dbReference>
<accession>A0A917UYC9</accession>
<dbReference type="Pfam" id="PF08240">
    <property type="entry name" value="ADH_N"/>
    <property type="match status" value="1"/>
</dbReference>
<dbReference type="PANTHER" id="PTHR43401">
    <property type="entry name" value="L-THREONINE 3-DEHYDROGENASE"/>
    <property type="match status" value="1"/>
</dbReference>
<keyword evidence="3" id="KW-0560">Oxidoreductase</keyword>
<keyword evidence="6" id="KW-1185">Reference proteome</keyword>
<dbReference type="Gene3D" id="3.90.180.10">
    <property type="entry name" value="Medium-chain alcohol dehydrogenases, catalytic domain"/>
    <property type="match status" value="1"/>
</dbReference>
<evidence type="ECO:0000313" key="5">
    <source>
        <dbReference type="EMBL" id="GGJ98395.1"/>
    </source>
</evidence>
<dbReference type="InterPro" id="IPR036291">
    <property type="entry name" value="NAD(P)-bd_dom_sf"/>
</dbReference>
<dbReference type="EMBL" id="BMNQ01000029">
    <property type="protein sequence ID" value="GGJ98395.1"/>
    <property type="molecule type" value="Genomic_DNA"/>
</dbReference>
<name>A0A917UYC9_9BACI</name>
<comment type="caution">
    <text evidence="5">The sequence shown here is derived from an EMBL/GenBank/DDBJ whole genome shotgun (WGS) entry which is preliminary data.</text>
</comment>
<reference evidence="5" key="2">
    <citation type="submission" date="2020-09" db="EMBL/GenBank/DDBJ databases">
        <authorList>
            <person name="Sun Q."/>
            <person name="Ohkuma M."/>
        </authorList>
    </citation>
    <scope>NUCLEOTIDE SEQUENCE</scope>
    <source>
        <strain evidence="5">JCM 12580</strain>
    </source>
</reference>
<keyword evidence="1" id="KW-0479">Metal-binding</keyword>
<dbReference type="PANTHER" id="PTHR43401:SF2">
    <property type="entry name" value="L-THREONINE 3-DEHYDROGENASE"/>
    <property type="match status" value="1"/>
</dbReference>
<dbReference type="InterPro" id="IPR011032">
    <property type="entry name" value="GroES-like_sf"/>
</dbReference>
<dbReference type="SMART" id="SM00829">
    <property type="entry name" value="PKS_ER"/>
    <property type="match status" value="1"/>
</dbReference>
<keyword evidence="2" id="KW-0862">Zinc</keyword>
<reference evidence="5" key="1">
    <citation type="journal article" date="2014" name="Int. J. Syst. Evol. Microbiol.">
        <title>Complete genome sequence of Corynebacterium casei LMG S-19264T (=DSM 44701T), isolated from a smear-ripened cheese.</title>
        <authorList>
            <consortium name="US DOE Joint Genome Institute (JGI-PGF)"/>
            <person name="Walter F."/>
            <person name="Albersmeier A."/>
            <person name="Kalinowski J."/>
            <person name="Ruckert C."/>
        </authorList>
    </citation>
    <scope>NUCLEOTIDE SEQUENCE</scope>
    <source>
        <strain evidence="5">JCM 12580</strain>
    </source>
</reference>
<evidence type="ECO:0000256" key="2">
    <source>
        <dbReference type="ARBA" id="ARBA00022833"/>
    </source>
</evidence>
<dbReference type="GO" id="GO:0016491">
    <property type="term" value="F:oxidoreductase activity"/>
    <property type="evidence" value="ECO:0007669"/>
    <property type="project" value="UniProtKB-KW"/>
</dbReference>
<dbReference type="Gene3D" id="3.40.50.720">
    <property type="entry name" value="NAD(P)-binding Rossmann-like Domain"/>
    <property type="match status" value="1"/>
</dbReference>
<dbReference type="SUPFAM" id="SSF51735">
    <property type="entry name" value="NAD(P)-binding Rossmann-fold domains"/>
    <property type="match status" value="1"/>
</dbReference>
<dbReference type="InterPro" id="IPR013154">
    <property type="entry name" value="ADH-like_N"/>
</dbReference>
<dbReference type="RefSeq" id="WP_188633046.1">
    <property type="nucleotide sequence ID" value="NZ_BMNQ01000029.1"/>
</dbReference>
<sequence length="340" mass="36678">MEALVYEGNKTLCVRDVKKPEIKQGEVLIKVSYAGICGSDLLIWNGGYPRVTPPITIGHEFSGIIEQVGSSESEFNEGDRVVVEPLITCGICPACETGDYNLCTKLNLTGIDQNGGMAQYVSVSENQVIQIPDNVTLRDAAFTEPLAVGVHMTGQANVSANHVVLVVGGGPIGLIAASVARSKSADVYISEINDFRLNKAQELGFKTINPKETDVTSVLESITEGYGCDVAIEATGTAFGLTDCIETTKPRGTVLIGGMAKKKLEVDTYRILAKELHVTGSRVYTRKDFVEALELIKTNKFIPKNLVTHLVRLDEAVSRGFEPIEQGESVMKVLITIDKG</sequence>
<dbReference type="Pfam" id="PF00107">
    <property type="entry name" value="ADH_zinc_N"/>
    <property type="match status" value="1"/>
</dbReference>
<dbReference type="Proteomes" id="UP000658382">
    <property type="component" value="Unassembled WGS sequence"/>
</dbReference>
<organism evidence="5 6">
    <name type="scientific">Lentibacillus kapialis</name>
    <dbReference type="NCBI Taxonomy" id="340214"/>
    <lineage>
        <taxon>Bacteria</taxon>
        <taxon>Bacillati</taxon>
        <taxon>Bacillota</taxon>
        <taxon>Bacilli</taxon>
        <taxon>Bacillales</taxon>
        <taxon>Bacillaceae</taxon>
        <taxon>Lentibacillus</taxon>
    </lineage>
</organism>
<dbReference type="AlphaFoldDB" id="A0A917UYC9"/>
<dbReference type="InterPro" id="IPR020843">
    <property type="entry name" value="ER"/>
</dbReference>